<name>A0A0F6YLM5_9BACT</name>
<feature type="transmembrane region" description="Helical" evidence="10">
    <location>
        <begin position="60"/>
        <end position="82"/>
    </location>
</feature>
<dbReference type="Pfam" id="PF00122">
    <property type="entry name" value="E1-E2_ATPase"/>
    <property type="match status" value="1"/>
</dbReference>
<dbReference type="NCBIfam" id="TIGR01494">
    <property type="entry name" value="ATPase_P-type"/>
    <property type="match status" value="2"/>
</dbReference>
<feature type="transmembrane region" description="Helical" evidence="10">
    <location>
        <begin position="874"/>
        <end position="891"/>
    </location>
</feature>
<dbReference type="GO" id="GO:0005524">
    <property type="term" value="F:ATP binding"/>
    <property type="evidence" value="ECO:0007669"/>
    <property type="project" value="UniProtKB-KW"/>
</dbReference>
<evidence type="ECO:0000259" key="11">
    <source>
        <dbReference type="SMART" id="SM00831"/>
    </source>
</evidence>
<evidence type="ECO:0000256" key="7">
    <source>
        <dbReference type="ARBA" id="ARBA00022967"/>
    </source>
</evidence>
<evidence type="ECO:0000313" key="12">
    <source>
        <dbReference type="EMBL" id="AKF09638.1"/>
    </source>
</evidence>
<dbReference type="KEGG" id="samy:DB32_006787"/>
<dbReference type="InterPro" id="IPR006068">
    <property type="entry name" value="ATPase_P-typ_cation-transptr_C"/>
</dbReference>
<dbReference type="PANTHER" id="PTHR43294">
    <property type="entry name" value="SODIUM/POTASSIUM-TRANSPORTING ATPASE SUBUNIT ALPHA"/>
    <property type="match status" value="1"/>
</dbReference>
<evidence type="ECO:0000256" key="3">
    <source>
        <dbReference type="ARBA" id="ARBA00022475"/>
    </source>
</evidence>
<feature type="transmembrane region" description="Helical" evidence="10">
    <location>
        <begin position="281"/>
        <end position="303"/>
    </location>
</feature>
<feature type="domain" description="Cation-transporting P-type ATPase N-terminal" evidence="11">
    <location>
        <begin position="10"/>
        <end position="84"/>
    </location>
</feature>
<comment type="subcellular location">
    <subcellularLocation>
        <location evidence="1">Cell membrane</location>
        <topology evidence="1">Multi-pass membrane protein</topology>
    </subcellularLocation>
</comment>
<evidence type="ECO:0000256" key="6">
    <source>
        <dbReference type="ARBA" id="ARBA00022840"/>
    </source>
</evidence>
<dbReference type="GO" id="GO:1902600">
    <property type="term" value="P:proton transmembrane transport"/>
    <property type="evidence" value="ECO:0007669"/>
    <property type="project" value="TreeGrafter"/>
</dbReference>
<dbReference type="SUPFAM" id="SSF81660">
    <property type="entry name" value="Metal cation-transporting ATPase, ATP-binding domain N"/>
    <property type="match status" value="1"/>
</dbReference>
<gene>
    <name evidence="12" type="ORF">DB32_006787</name>
</gene>
<evidence type="ECO:0000256" key="1">
    <source>
        <dbReference type="ARBA" id="ARBA00004651"/>
    </source>
</evidence>
<reference evidence="12 13" key="1">
    <citation type="submission" date="2015-03" db="EMBL/GenBank/DDBJ databases">
        <title>Genome assembly of Sandaracinus amylolyticus DSM 53668.</title>
        <authorList>
            <person name="Sharma G."/>
            <person name="Subramanian S."/>
        </authorList>
    </citation>
    <scope>NUCLEOTIDE SEQUENCE [LARGE SCALE GENOMIC DNA]</scope>
    <source>
        <strain evidence="12 13">DSM 53668</strain>
    </source>
</reference>
<dbReference type="EMBL" id="CP011125">
    <property type="protein sequence ID" value="AKF09638.1"/>
    <property type="molecule type" value="Genomic_DNA"/>
</dbReference>
<dbReference type="AlphaFoldDB" id="A0A0F6YLM5"/>
<dbReference type="SFLD" id="SFLDS00003">
    <property type="entry name" value="Haloacid_Dehalogenase"/>
    <property type="match status" value="1"/>
</dbReference>
<evidence type="ECO:0000256" key="9">
    <source>
        <dbReference type="ARBA" id="ARBA00023136"/>
    </source>
</evidence>
<dbReference type="SMART" id="SM00831">
    <property type="entry name" value="Cation_ATPase_N"/>
    <property type="match status" value="1"/>
</dbReference>
<proteinExistence type="inferred from homology"/>
<feature type="transmembrane region" description="Helical" evidence="10">
    <location>
        <begin position="773"/>
        <end position="797"/>
    </location>
</feature>
<organism evidence="12 13">
    <name type="scientific">Sandaracinus amylolyticus</name>
    <dbReference type="NCBI Taxonomy" id="927083"/>
    <lineage>
        <taxon>Bacteria</taxon>
        <taxon>Pseudomonadati</taxon>
        <taxon>Myxococcota</taxon>
        <taxon>Polyangia</taxon>
        <taxon>Polyangiales</taxon>
        <taxon>Sandaracinaceae</taxon>
        <taxon>Sandaracinus</taxon>
    </lineage>
</organism>
<dbReference type="FunFam" id="3.40.50.1000:FF:000001">
    <property type="entry name" value="Phospholipid-transporting ATPase IC"/>
    <property type="match status" value="1"/>
</dbReference>
<dbReference type="GO" id="GO:0005886">
    <property type="term" value="C:plasma membrane"/>
    <property type="evidence" value="ECO:0007669"/>
    <property type="project" value="UniProtKB-SubCell"/>
</dbReference>
<dbReference type="InterPro" id="IPR001757">
    <property type="entry name" value="P_typ_ATPase"/>
</dbReference>
<evidence type="ECO:0000256" key="2">
    <source>
        <dbReference type="ARBA" id="ARBA00005675"/>
    </source>
</evidence>
<accession>A0A0F6YLM5</accession>
<dbReference type="Proteomes" id="UP000034883">
    <property type="component" value="Chromosome"/>
</dbReference>
<keyword evidence="7" id="KW-1278">Translocase</keyword>
<dbReference type="InterPro" id="IPR059000">
    <property type="entry name" value="ATPase_P-type_domA"/>
</dbReference>
<dbReference type="Pfam" id="PF00690">
    <property type="entry name" value="Cation_ATPase_N"/>
    <property type="match status" value="1"/>
</dbReference>
<dbReference type="GO" id="GO:1990573">
    <property type="term" value="P:potassium ion import across plasma membrane"/>
    <property type="evidence" value="ECO:0007669"/>
    <property type="project" value="TreeGrafter"/>
</dbReference>
<dbReference type="Gene3D" id="3.40.1110.10">
    <property type="entry name" value="Calcium-transporting ATPase, cytoplasmic domain N"/>
    <property type="match status" value="1"/>
</dbReference>
<dbReference type="RefSeq" id="WP_053236671.1">
    <property type="nucleotide sequence ID" value="NZ_CP011125.1"/>
</dbReference>
<keyword evidence="4 10" id="KW-0812">Transmembrane</keyword>
<keyword evidence="6" id="KW-0067">ATP-binding</keyword>
<dbReference type="SUPFAM" id="SSF56784">
    <property type="entry name" value="HAD-like"/>
    <property type="match status" value="1"/>
</dbReference>
<dbReference type="PRINTS" id="PR00119">
    <property type="entry name" value="CATATPASE"/>
</dbReference>
<dbReference type="Gene3D" id="3.40.50.1000">
    <property type="entry name" value="HAD superfamily/HAD-like"/>
    <property type="match status" value="1"/>
</dbReference>
<dbReference type="InterPro" id="IPR050510">
    <property type="entry name" value="Cation_transp_ATPase_P-type"/>
</dbReference>
<dbReference type="GO" id="GO:0030007">
    <property type="term" value="P:intracellular potassium ion homeostasis"/>
    <property type="evidence" value="ECO:0007669"/>
    <property type="project" value="TreeGrafter"/>
</dbReference>
<dbReference type="InterPro" id="IPR018303">
    <property type="entry name" value="ATPase_P-typ_P_site"/>
</dbReference>
<keyword evidence="9 10" id="KW-0472">Membrane</keyword>
<feature type="transmembrane region" description="Helical" evidence="10">
    <location>
        <begin position="727"/>
        <end position="749"/>
    </location>
</feature>
<dbReference type="STRING" id="927083.DB32_006787"/>
<dbReference type="Pfam" id="PF13246">
    <property type="entry name" value="Cation_ATPase"/>
    <property type="match status" value="1"/>
</dbReference>
<dbReference type="InterPro" id="IPR004014">
    <property type="entry name" value="ATPase_P-typ_cation-transptr_N"/>
</dbReference>
<dbReference type="Gene3D" id="1.20.1110.10">
    <property type="entry name" value="Calcium-transporting ATPase, transmembrane domain"/>
    <property type="match status" value="1"/>
</dbReference>
<dbReference type="InterPro" id="IPR023299">
    <property type="entry name" value="ATPase_P-typ_cyto_dom_N"/>
</dbReference>
<feature type="transmembrane region" description="Helical" evidence="10">
    <location>
        <begin position="251"/>
        <end position="269"/>
    </location>
</feature>
<protein>
    <submittedName>
        <fullName evidence="12">Cation-transporting ATPase</fullName>
    </submittedName>
</protein>
<feature type="transmembrane region" description="Helical" evidence="10">
    <location>
        <begin position="88"/>
        <end position="104"/>
    </location>
</feature>
<dbReference type="GO" id="GO:0016887">
    <property type="term" value="F:ATP hydrolysis activity"/>
    <property type="evidence" value="ECO:0007669"/>
    <property type="project" value="InterPro"/>
</dbReference>
<dbReference type="SFLD" id="SFLDF00027">
    <property type="entry name" value="p-type_atpase"/>
    <property type="match status" value="1"/>
</dbReference>
<evidence type="ECO:0000256" key="4">
    <source>
        <dbReference type="ARBA" id="ARBA00022692"/>
    </source>
</evidence>
<dbReference type="InterPro" id="IPR023214">
    <property type="entry name" value="HAD_sf"/>
</dbReference>
<keyword evidence="3" id="KW-1003">Cell membrane</keyword>
<feature type="transmembrane region" description="Helical" evidence="10">
    <location>
        <begin position="842"/>
        <end position="862"/>
    </location>
</feature>
<evidence type="ECO:0000313" key="13">
    <source>
        <dbReference type="Proteomes" id="UP000034883"/>
    </source>
</evidence>
<dbReference type="PRINTS" id="PR00120">
    <property type="entry name" value="HATPASE"/>
</dbReference>
<keyword evidence="8 10" id="KW-1133">Transmembrane helix</keyword>
<dbReference type="GO" id="GO:0005391">
    <property type="term" value="F:P-type sodium:potassium-exchanging transporter activity"/>
    <property type="evidence" value="ECO:0007669"/>
    <property type="project" value="TreeGrafter"/>
</dbReference>
<dbReference type="InterPro" id="IPR036412">
    <property type="entry name" value="HAD-like_sf"/>
</dbReference>
<dbReference type="SFLD" id="SFLDG00002">
    <property type="entry name" value="C1.7:_P-type_atpase_like"/>
    <property type="match status" value="1"/>
</dbReference>
<dbReference type="Pfam" id="PF00689">
    <property type="entry name" value="Cation_ATPase_C"/>
    <property type="match status" value="1"/>
</dbReference>
<feature type="transmembrane region" description="Helical" evidence="10">
    <location>
        <begin position="700"/>
        <end position="721"/>
    </location>
</feature>
<evidence type="ECO:0000256" key="10">
    <source>
        <dbReference type="SAM" id="Phobius"/>
    </source>
</evidence>
<dbReference type="SUPFAM" id="SSF81653">
    <property type="entry name" value="Calcium ATPase, transduction domain A"/>
    <property type="match status" value="1"/>
</dbReference>
<comment type="similarity">
    <text evidence="2">Belongs to the cation transport ATPase (P-type) (TC 3.A.3) family. Type IIA subfamily.</text>
</comment>
<dbReference type="InterPro" id="IPR008250">
    <property type="entry name" value="ATPase_P-typ_transduc_dom_A_sf"/>
</dbReference>
<dbReference type="FunFam" id="3.40.50.1000:FF:000028">
    <property type="entry name" value="Calcium-transporting P-type ATPase, putative"/>
    <property type="match status" value="1"/>
</dbReference>
<dbReference type="SUPFAM" id="SSF81665">
    <property type="entry name" value="Calcium ATPase, transmembrane domain M"/>
    <property type="match status" value="1"/>
</dbReference>
<evidence type="ECO:0000256" key="5">
    <source>
        <dbReference type="ARBA" id="ARBA00022741"/>
    </source>
</evidence>
<dbReference type="PANTHER" id="PTHR43294:SF21">
    <property type="entry name" value="CATION TRANSPORTING ATPASE"/>
    <property type="match status" value="1"/>
</dbReference>
<dbReference type="Gene3D" id="2.70.150.10">
    <property type="entry name" value="Calcium-transporting ATPase, cytoplasmic transduction domain A"/>
    <property type="match status" value="1"/>
</dbReference>
<sequence length="901" mass="95877">MRENGSTNRDWHTKRAGDVVTALGGDDRAGLDEAEAGRRLERDGPNRLSRRRGRPAWRRLLDQFIAPLVLVLIVAVIVSIALGDYVDAAVIGAVVLLNALIGFFQEQRAESAIAALDALVVTEATVLRGGHKTRVRSEQLVVGDLVELHSGDSVPADLRLLRIRDLHVDEAPLTGESVPVRKQIAELSIDTVLADRTNLAFAGTAVTYGSGTGIVIATGDATETGRIAGLIASADEMTTPLTRRIEGLSRALVWIILAVAAAAFALEAVRRSDLAQTFNAAVALAVGAIPEGLPAAVTVLLAVGVSQMAKRRALVRRLPAVETLGSTSVICSDKTGTLTENQMTVTHVWAGGTSFGVKGVGYDRAGGFVRESSTVEVSSHRALLECVRAGALCNDTRVLRGPDGTKVEGDPTEAALVVLAEKAGGALALEESRRLDVIAFESDHMYMATLDHDERRGQSFMHVKGSSDVLLDACTDALDADGARTAFDRAAAAAKVDELASRGLRILVVAKREMPAGATDIVHADVKELTFLGLVGMIDPPRAEAKRAVASCHAAGVKVKMITGDHAVTASAIADDLGLEGERDASGRLRAITGRELEGVSDEALPELAERASVFARVAPEQKLRLVRALQKRGHVVAMTGDGVNDAPALKQADIGVAMGKNGTDVARGAAAMILTDDNFATIEAAIEEGRRVYDNLVKFIAWTLPTNGGEGLVLLAAIVAETELPILPVQILWVNLATAVLLGVTLVFEKKEPGVMSRPPRDAKKPLLDVRLAVRTLIVSCLIAGAAFGFFEWAYAEDPTKVAEARTIATNTIVVVEVGYLFSCRSLRIPAHRLGLFTNKWVWGGAIAMLACQLLFTYAPFMNVLFHSAPIEWRWWGYFAGIGLVVYVLSEVSKAVAPVK</sequence>
<dbReference type="InterPro" id="IPR044492">
    <property type="entry name" value="P_typ_ATPase_HD_dom"/>
</dbReference>
<dbReference type="InterPro" id="IPR023298">
    <property type="entry name" value="ATPase_P-typ_TM_dom_sf"/>
</dbReference>
<evidence type="ECO:0000256" key="8">
    <source>
        <dbReference type="ARBA" id="ARBA00022989"/>
    </source>
</evidence>
<dbReference type="PROSITE" id="PS00154">
    <property type="entry name" value="ATPASE_E1_E2"/>
    <property type="match status" value="1"/>
</dbReference>
<keyword evidence="13" id="KW-1185">Reference proteome</keyword>
<feature type="transmembrane region" description="Helical" evidence="10">
    <location>
        <begin position="809"/>
        <end position="830"/>
    </location>
</feature>
<dbReference type="GO" id="GO:0006883">
    <property type="term" value="P:intracellular sodium ion homeostasis"/>
    <property type="evidence" value="ECO:0007669"/>
    <property type="project" value="TreeGrafter"/>
</dbReference>
<dbReference type="GO" id="GO:0036376">
    <property type="term" value="P:sodium ion export across plasma membrane"/>
    <property type="evidence" value="ECO:0007669"/>
    <property type="project" value="TreeGrafter"/>
</dbReference>
<keyword evidence="5" id="KW-0547">Nucleotide-binding</keyword>